<feature type="domain" description="Acetyl-CoA dehydrogenase-like C-terminal" evidence="9">
    <location>
        <begin position="497"/>
        <end position="616"/>
    </location>
</feature>
<gene>
    <name evidence="10" type="ORF">JM949_19200</name>
</gene>
<protein>
    <submittedName>
        <fullName evidence="10">Acyl-CoA dehydrogenase</fullName>
    </submittedName>
</protein>
<feature type="domain" description="Acyl-CoA dehydrogenase/oxidase C-terminal" evidence="6">
    <location>
        <begin position="313"/>
        <end position="479"/>
    </location>
</feature>
<dbReference type="InterPro" id="IPR037069">
    <property type="entry name" value="AcylCoA_DH/ox_N_sf"/>
</dbReference>
<dbReference type="Proteomes" id="UP000622245">
    <property type="component" value="Unassembled WGS sequence"/>
</dbReference>
<evidence type="ECO:0000256" key="1">
    <source>
        <dbReference type="ARBA" id="ARBA00001974"/>
    </source>
</evidence>
<accession>A0ABS1YJ83</accession>
<keyword evidence="3 5" id="KW-0285">Flavoprotein</keyword>
<evidence type="ECO:0000256" key="3">
    <source>
        <dbReference type="ARBA" id="ARBA00022630"/>
    </source>
</evidence>
<evidence type="ECO:0000313" key="11">
    <source>
        <dbReference type="Proteomes" id="UP000622245"/>
    </source>
</evidence>
<sequence>MAGTTPAVVPARPTPCPLRSAVPSTLLSRRDLDFLLHEWLRVAELVERPRYAEHSRETFDDALDLAEQVATERFAPHNRAADLAEPTFDGERVRLIPQVRAALDSFAETGLLAAAMDATVGGLQLPHTVAAACFTWFQAANVATSAYPFLTLGNANLLLAHGSAEQVDTYVRPMMEGRFFGTMCLSEPHAGSSLADITTRAEEQPDGTYRLFGTKMWISGGDHELAENIVHLVLARIPGGPPGVKGISLFIVPKVLVGPDGSLGDRNDVVLAGLNHKMGFRGTTNALLTFGDGRHTPGGSAGAVGHLVGAPHQGLAQMFHMMNEARIGVGAGATALGYTGYLKSLAYARERPQGRPVGAKDPATAQVAIIEHPDVRRMLLAQKSYVEGALALVLYCARLLDEQRTAPAAADRERAHLLLDVLTPITKSWPSQWCLAANDLAIQVLGGAGYTRDHDVEQHYRDNRLNPIHEGTHGIQALDLLGRKVTMQGGAGLAVLTETIGATIARARQAGGAAADLAGRLADAVDRVGAVTRRLWADGDPVLALANASAYLEAVGHVAIAWMWLEQVLALPPEGGGDAFHAGKRQAARYFFTVELPRTGPQFDLLASRDRTTLDMRPDWF</sequence>
<feature type="domain" description="Acyl-CoA oxidase/dehydrogenase middle" evidence="7">
    <location>
        <begin position="183"/>
        <end position="285"/>
    </location>
</feature>
<dbReference type="Pfam" id="PF12806">
    <property type="entry name" value="Acyl-CoA_dh_C"/>
    <property type="match status" value="1"/>
</dbReference>
<dbReference type="InterPro" id="IPR025878">
    <property type="entry name" value="Acyl-CoA_dh-like_C_dom"/>
</dbReference>
<reference evidence="10 11" key="1">
    <citation type="submission" date="2021-01" db="EMBL/GenBank/DDBJ databases">
        <title>Draft genome sequence of Micromonospora sp. strain STR1s_6.</title>
        <authorList>
            <person name="Karlyshev A."/>
            <person name="Jawad R."/>
        </authorList>
    </citation>
    <scope>NUCLEOTIDE SEQUENCE [LARGE SCALE GENOMIC DNA]</scope>
    <source>
        <strain evidence="10 11">STR1S-6</strain>
    </source>
</reference>
<feature type="domain" description="Acyl-CoA dehydrogenase/oxidase N-terminal" evidence="8">
    <location>
        <begin position="63"/>
        <end position="177"/>
    </location>
</feature>
<comment type="similarity">
    <text evidence="2 5">Belongs to the acyl-CoA dehydrogenase family.</text>
</comment>
<dbReference type="PANTHER" id="PTHR42803">
    <property type="entry name" value="ACYL-COA DEHYDROGENASE"/>
    <property type="match status" value="1"/>
</dbReference>
<evidence type="ECO:0000259" key="7">
    <source>
        <dbReference type="Pfam" id="PF02770"/>
    </source>
</evidence>
<proteinExistence type="inferred from homology"/>
<comment type="caution">
    <text evidence="10">The sequence shown here is derived from an EMBL/GenBank/DDBJ whole genome shotgun (WGS) entry which is preliminary data.</text>
</comment>
<dbReference type="InterPro" id="IPR006091">
    <property type="entry name" value="Acyl-CoA_Oxase/DH_mid-dom"/>
</dbReference>
<evidence type="ECO:0000256" key="5">
    <source>
        <dbReference type="RuleBase" id="RU362125"/>
    </source>
</evidence>
<dbReference type="Pfam" id="PF02770">
    <property type="entry name" value="Acyl-CoA_dh_M"/>
    <property type="match status" value="1"/>
</dbReference>
<name>A0ABS1YJ83_9ACTN</name>
<evidence type="ECO:0000313" key="10">
    <source>
        <dbReference type="EMBL" id="MBM0277363.1"/>
    </source>
</evidence>
<dbReference type="PANTHER" id="PTHR42803:SF3">
    <property type="entry name" value="ACYL-COA DEHYDROGENASE-RELATED"/>
    <property type="match status" value="1"/>
</dbReference>
<dbReference type="SUPFAM" id="SSF56645">
    <property type="entry name" value="Acyl-CoA dehydrogenase NM domain-like"/>
    <property type="match status" value="1"/>
</dbReference>
<dbReference type="InterPro" id="IPR009075">
    <property type="entry name" value="AcylCo_DH/oxidase_C"/>
</dbReference>
<dbReference type="Gene3D" id="2.40.110.10">
    <property type="entry name" value="Butyryl-CoA Dehydrogenase, subunit A, domain 2"/>
    <property type="match status" value="1"/>
</dbReference>
<keyword evidence="4 5" id="KW-0274">FAD</keyword>
<evidence type="ECO:0000259" key="9">
    <source>
        <dbReference type="Pfam" id="PF12806"/>
    </source>
</evidence>
<dbReference type="InterPro" id="IPR052166">
    <property type="entry name" value="Diverse_Acyl-CoA_DH"/>
</dbReference>
<dbReference type="InterPro" id="IPR046373">
    <property type="entry name" value="Acyl-CoA_Oxase/DH_mid-dom_sf"/>
</dbReference>
<dbReference type="Gene3D" id="1.20.140.10">
    <property type="entry name" value="Butyryl-CoA Dehydrogenase, subunit A, domain 3"/>
    <property type="match status" value="1"/>
</dbReference>
<evidence type="ECO:0000256" key="4">
    <source>
        <dbReference type="ARBA" id="ARBA00022827"/>
    </source>
</evidence>
<dbReference type="InterPro" id="IPR013786">
    <property type="entry name" value="AcylCoA_DH/ox_N"/>
</dbReference>
<dbReference type="Pfam" id="PF00441">
    <property type="entry name" value="Acyl-CoA_dh_1"/>
    <property type="match status" value="1"/>
</dbReference>
<keyword evidence="11" id="KW-1185">Reference proteome</keyword>
<dbReference type="SUPFAM" id="SSF47203">
    <property type="entry name" value="Acyl-CoA dehydrogenase C-terminal domain-like"/>
    <property type="match status" value="1"/>
</dbReference>
<evidence type="ECO:0000259" key="8">
    <source>
        <dbReference type="Pfam" id="PF02771"/>
    </source>
</evidence>
<dbReference type="Gene3D" id="1.10.540.10">
    <property type="entry name" value="Acyl-CoA dehydrogenase/oxidase, N-terminal domain"/>
    <property type="match status" value="1"/>
</dbReference>
<comment type="cofactor">
    <cofactor evidence="1 5">
        <name>FAD</name>
        <dbReference type="ChEBI" id="CHEBI:57692"/>
    </cofactor>
</comment>
<dbReference type="InterPro" id="IPR009100">
    <property type="entry name" value="AcylCoA_DH/oxidase_NM_dom_sf"/>
</dbReference>
<evidence type="ECO:0000259" key="6">
    <source>
        <dbReference type="Pfam" id="PF00441"/>
    </source>
</evidence>
<evidence type="ECO:0000256" key="2">
    <source>
        <dbReference type="ARBA" id="ARBA00009347"/>
    </source>
</evidence>
<keyword evidence="5" id="KW-0560">Oxidoreductase</keyword>
<dbReference type="Pfam" id="PF02771">
    <property type="entry name" value="Acyl-CoA_dh_N"/>
    <property type="match status" value="1"/>
</dbReference>
<dbReference type="EMBL" id="JAEVHL010000098">
    <property type="protein sequence ID" value="MBM0277363.1"/>
    <property type="molecule type" value="Genomic_DNA"/>
</dbReference>
<dbReference type="InterPro" id="IPR036250">
    <property type="entry name" value="AcylCo_DH-like_C"/>
</dbReference>
<organism evidence="10 11">
    <name type="scientific">Micromonospora tarensis</name>
    <dbReference type="NCBI Taxonomy" id="2806100"/>
    <lineage>
        <taxon>Bacteria</taxon>
        <taxon>Bacillati</taxon>
        <taxon>Actinomycetota</taxon>
        <taxon>Actinomycetes</taxon>
        <taxon>Micromonosporales</taxon>
        <taxon>Micromonosporaceae</taxon>
        <taxon>Micromonospora</taxon>
    </lineage>
</organism>